<proteinExistence type="predicted"/>
<name>A0A4Y8R9T4_9HYPH</name>
<organism evidence="2 3">
    <name type="scientific">Jiella endophytica</name>
    <dbReference type="NCBI Taxonomy" id="2558362"/>
    <lineage>
        <taxon>Bacteria</taxon>
        <taxon>Pseudomonadati</taxon>
        <taxon>Pseudomonadota</taxon>
        <taxon>Alphaproteobacteria</taxon>
        <taxon>Hyphomicrobiales</taxon>
        <taxon>Aurantimonadaceae</taxon>
        <taxon>Jiella</taxon>
    </lineage>
</organism>
<reference evidence="2 3" key="1">
    <citation type="submission" date="2019-03" db="EMBL/GenBank/DDBJ databases">
        <title>Jiella endophytica sp. nov., a novel endophytic bacterium isolated from root of Ficus microcarpa Linn. f.</title>
        <authorList>
            <person name="Tuo L."/>
        </authorList>
    </citation>
    <scope>NUCLEOTIDE SEQUENCE [LARGE SCALE GENOMIC DNA]</scope>
    <source>
        <strain evidence="2 3">CBS5Q-3</strain>
    </source>
</reference>
<dbReference type="OrthoDB" id="9968228at2"/>
<evidence type="ECO:0000256" key="1">
    <source>
        <dbReference type="SAM" id="Coils"/>
    </source>
</evidence>
<protein>
    <submittedName>
        <fullName evidence="2">Uncharacterized protein</fullName>
    </submittedName>
</protein>
<evidence type="ECO:0000313" key="2">
    <source>
        <dbReference type="EMBL" id="TFF17931.1"/>
    </source>
</evidence>
<sequence length="99" mass="10815">MSGKPTGGEGGLSWKRAAEYLKSILTPERAVRTLQSENVELRRQVDRLKQVVDDHNGQLKVILSLMGSTLDNRVESTAQKAAVDAVVRLLGSSPTEKDI</sequence>
<dbReference type="AlphaFoldDB" id="A0A4Y8R9T4"/>
<keyword evidence="3" id="KW-1185">Reference proteome</keyword>
<accession>A0A4Y8R9T4</accession>
<dbReference type="RefSeq" id="WP_134764158.1">
    <property type="nucleotide sequence ID" value="NZ_SOZD01000012.1"/>
</dbReference>
<gene>
    <name evidence="2" type="ORF">E3C22_22615</name>
</gene>
<dbReference type="Proteomes" id="UP000298179">
    <property type="component" value="Unassembled WGS sequence"/>
</dbReference>
<comment type="caution">
    <text evidence="2">The sequence shown here is derived from an EMBL/GenBank/DDBJ whole genome shotgun (WGS) entry which is preliminary data.</text>
</comment>
<keyword evidence="1" id="KW-0175">Coiled coil</keyword>
<dbReference type="EMBL" id="SOZD01000012">
    <property type="protein sequence ID" value="TFF17931.1"/>
    <property type="molecule type" value="Genomic_DNA"/>
</dbReference>
<evidence type="ECO:0000313" key="3">
    <source>
        <dbReference type="Proteomes" id="UP000298179"/>
    </source>
</evidence>
<feature type="coiled-coil region" evidence="1">
    <location>
        <begin position="31"/>
        <end position="58"/>
    </location>
</feature>